<evidence type="ECO:0000256" key="6">
    <source>
        <dbReference type="PROSITE-ProRule" id="PRU00302"/>
    </source>
</evidence>
<protein>
    <submittedName>
        <fullName evidence="11">Uncharacterized protein</fullName>
    </submittedName>
</protein>
<organism evidence="11">
    <name type="scientific">Notodromas monacha</name>
    <dbReference type="NCBI Taxonomy" id="399045"/>
    <lineage>
        <taxon>Eukaryota</taxon>
        <taxon>Metazoa</taxon>
        <taxon>Ecdysozoa</taxon>
        <taxon>Arthropoda</taxon>
        <taxon>Crustacea</taxon>
        <taxon>Oligostraca</taxon>
        <taxon>Ostracoda</taxon>
        <taxon>Podocopa</taxon>
        <taxon>Podocopida</taxon>
        <taxon>Cypridocopina</taxon>
        <taxon>Cypridoidea</taxon>
        <taxon>Cyprididae</taxon>
        <taxon>Notodromas</taxon>
    </lineage>
</organism>
<dbReference type="SUPFAM" id="SSF57535">
    <property type="entry name" value="Complement control module/SCR domain"/>
    <property type="match status" value="1"/>
</dbReference>
<sequence length="1894" mass="203532">MEGVTGIGSSLSSEMVGSEFIQYEASTFEDICNLVQFSFDFFKGLAKDNHIIYIGMTGKIRSLVKEIVGRSLTLVGGIACYDNPNRGCFTLWSSYSMMRKFGVWSPPFIKFLKKESKSIMLDVQGWCNIILLLLLMTPGSKCNLFHDYGVFSGDSEKEPSLQKNLPSQRDEHEHSGNLTNLIDIPLSISIGPVDPDWTVPNKPYRLLANVVDFLAKFPSSLASQCTTEWLNRNDSSNLNDALPCPQTEAQAQADFSYIGVKGIAITTPGGQKIQVDKSMLGSLQVHLNDTLQTVESDLHVDSATKVRIHRNGTSSNNSTNDELLISTPKIGVKMSVMGDSLMVNVMVDKSLQRNVNTTTLINTNTTMTIQTNNATTPAQVNTTTIIPLISTTVPAQVNTSTTIPSVNTSTTIPSVNISTNIPSVNTSATTPSVNTTTPAQFNTTTPAQFNTTTPAQVNTTIPAQINTTTILQVNTTTTIPQVNTTIPAQLNTTNSTIPQHSDYSTSQYFNTCTSQHHQLNYSTSQYYNTSAQVNSTVTIPQVNISTPAQVNTTNSTIPQVNTTTPAQVNITTTIPEVNTTIPAQFNTTTPAQVNTTTPAHVNTTTPAQVNTTTPAQVNTTTPAQVNTTAIPQVNNTTTNLQVNNTIPAQVSTTTTIAQVNTTIPAQFNTTNSTIPQVNTTIPAQLNTTNSTIPQVNASTPAQVNTTNSTIPQVNTSTPAQVNITTTIPEVNNTIPAQVNSTVTIPQVNISTPAQVNTTNSTIPQVNTTTPAQVNITTIPEVNTTIPVQVSNTTNIPQVITTTPAQVNTTTPAQVNTTTAIPQVNTTTIPQVNTTTIQQVNTTTISQVNTTTIPGVNTTTIPQVNTTTIPRVNTTTIPQVNTTTISQVNTTTIPQVNTTTIPQVNTTTIPQVNTTTIPQVNTTTIPQVNTTTLPQVNTTTIPQVNTTTPTVQVNTTTTVLQVNTSTTIPQGNTTTAVPQVNITTTIPTVITTSSVQGNISTTIPPVNATTPAQLNTTTTTQTGNSTASAQVSTITSVQPANTTSSAVQVNSSTTTQGVATSNATSQQIISTTTPQPINMTTNIILGNTTVTLQFNTTNNTQSGSTTSTSISNTANAKSSTSPITVLVNTTTSNIAGNVSTTLDVNPTTTVGTSTSMSSIEGKITSISTSTASLAPSTTSQASSTTLPALTTQISPTCTVTGVKGRISPREITVYGSGLLFIYDDRTLKSSTFNRTTCVIHYGRFVKEVTGTHLASSGNASYYIIPSLTAAGRLPFTLKIFYNGLTCEQYDFNIDVLRSPTEFASIETTNVQGKFQLKWTQASLTQGTVSIAYHLSKSFDIKNVLLASITNNGSVEVSNLKSKPDIPLTLSITTLAPLSESSYRTTLFVKIEEFLKVYRMILTGFCDDSWFQTGKNKTNDITDCPPRGSQADRDPRFSRNEAIRSMYFPGMTACHTSLFPSPSGVVQMCCYYENNLVCGSEGAPPFVSSTSSNPWDHILDDLLPLNACYFGDDRKKRRRFLSKRPSSCGRDYVRMVVGNSFGDPHFATLDGLQTYTFNGLGEFHLAKSNDNSLCSVSVRLEPVSAVIKATVITAVGMRCGTGPRIHVEPIDASFPLQVRVNDQVVTFSGNSQAVDANVMLLMDNASISDSAVIIVANDLGIRISTKLSAMQTTIIAGPSTYYNKLDGLIGKFDGNSNNDLVLPNGTLLYANSDLRDLHNFGLQWRVPKGDSPFYYTGSVTYESLNNNTFTPILQRPTVNDTVKEWCKNNLQCLFDYDATGNLEFAKNTLYQEETFLARRNELSVKTEICLEPPVPPNGYATYNTLVAANATVTFGCEDGYSLRSDTTISCNASSQWVGIVPSCTPAANLSIIDQILEKKNNKMTNIWSWIRGVFGG</sequence>
<dbReference type="InterPro" id="IPR035976">
    <property type="entry name" value="Sushi/SCR/CCP_sf"/>
</dbReference>
<dbReference type="PANTHER" id="PTHR13802:SF59">
    <property type="entry name" value="SUSHI DOMAIN-CONTAINING PROTEIN 2"/>
    <property type="match status" value="1"/>
</dbReference>
<dbReference type="InterPro" id="IPR001846">
    <property type="entry name" value="VWF_type-D"/>
</dbReference>
<evidence type="ECO:0000256" key="5">
    <source>
        <dbReference type="ARBA" id="ARBA00023157"/>
    </source>
</evidence>
<accession>A0A7R9BIT9</accession>
<dbReference type="Gene3D" id="2.10.70.10">
    <property type="entry name" value="Complement Module, domain 1"/>
    <property type="match status" value="1"/>
</dbReference>
<keyword evidence="5 6" id="KW-1015">Disulfide bond</keyword>
<dbReference type="PANTHER" id="PTHR13802">
    <property type="entry name" value="MUCIN 4-RELATED"/>
    <property type="match status" value="1"/>
</dbReference>
<evidence type="ECO:0000313" key="12">
    <source>
        <dbReference type="Proteomes" id="UP000678499"/>
    </source>
</evidence>
<feature type="domain" description="VWFD" evidence="10">
    <location>
        <begin position="1534"/>
        <end position="1730"/>
    </location>
</feature>
<feature type="disulfide bond" evidence="6">
    <location>
        <begin position="1834"/>
        <end position="1861"/>
    </location>
</feature>
<evidence type="ECO:0000259" key="8">
    <source>
        <dbReference type="PROSITE" id="PS50856"/>
    </source>
</evidence>
<keyword evidence="12" id="KW-1185">Reference proteome</keyword>
<dbReference type="EMBL" id="OA882421">
    <property type="protein sequence ID" value="CAD7275265.1"/>
    <property type="molecule type" value="Genomic_DNA"/>
</dbReference>
<dbReference type="EMBL" id="CAJPEX010000384">
    <property type="protein sequence ID" value="CAG0915417.1"/>
    <property type="molecule type" value="Genomic_DNA"/>
</dbReference>
<name>A0A7R9BIT9_9CRUS</name>
<feature type="region of interest" description="Disordered" evidence="7">
    <location>
        <begin position="427"/>
        <end position="447"/>
    </location>
</feature>
<evidence type="ECO:0000256" key="2">
    <source>
        <dbReference type="ARBA" id="ARBA00022692"/>
    </source>
</evidence>
<keyword evidence="4" id="KW-0472">Membrane</keyword>
<evidence type="ECO:0000259" key="9">
    <source>
        <dbReference type="PROSITE" id="PS50923"/>
    </source>
</evidence>
<keyword evidence="2" id="KW-0812">Transmembrane</keyword>
<dbReference type="InterPro" id="IPR005533">
    <property type="entry name" value="AMOP_dom"/>
</dbReference>
<evidence type="ECO:0000313" key="11">
    <source>
        <dbReference type="EMBL" id="CAD7275265.1"/>
    </source>
</evidence>
<evidence type="ECO:0000256" key="1">
    <source>
        <dbReference type="ARBA" id="ARBA00004370"/>
    </source>
</evidence>
<dbReference type="PROSITE" id="PS50923">
    <property type="entry name" value="SUSHI"/>
    <property type="match status" value="1"/>
</dbReference>
<dbReference type="InterPro" id="IPR051495">
    <property type="entry name" value="Epithelial_Barrier/Signaling"/>
</dbReference>
<keyword evidence="3" id="KW-1133">Transmembrane helix</keyword>
<dbReference type="InterPro" id="IPR056619">
    <property type="entry name" value="C8-3_MUC4"/>
</dbReference>
<evidence type="ECO:0000256" key="4">
    <source>
        <dbReference type="ARBA" id="ARBA00023136"/>
    </source>
</evidence>
<dbReference type="Proteomes" id="UP000678499">
    <property type="component" value="Unassembled WGS sequence"/>
</dbReference>
<gene>
    <name evidence="11" type="ORF">NMOB1V02_LOCUS3065</name>
</gene>
<feature type="domain" description="Sushi" evidence="9">
    <location>
        <begin position="1805"/>
        <end position="1863"/>
    </location>
</feature>
<keyword evidence="6" id="KW-0768">Sushi</keyword>
<dbReference type="PROSITE" id="PS51233">
    <property type="entry name" value="VWFD"/>
    <property type="match status" value="1"/>
</dbReference>
<dbReference type="Pfam" id="PF23263">
    <property type="entry name" value="C8-3_MUC4"/>
    <property type="match status" value="1"/>
</dbReference>
<dbReference type="InterPro" id="IPR000436">
    <property type="entry name" value="Sushi_SCR_CCP_dom"/>
</dbReference>
<evidence type="ECO:0000256" key="7">
    <source>
        <dbReference type="SAM" id="MobiDB-lite"/>
    </source>
</evidence>
<dbReference type="PROSITE" id="PS50856">
    <property type="entry name" value="AMOP"/>
    <property type="match status" value="1"/>
</dbReference>
<dbReference type="SMART" id="SM00216">
    <property type="entry name" value="VWD"/>
    <property type="match status" value="1"/>
</dbReference>
<reference evidence="11" key="1">
    <citation type="submission" date="2020-11" db="EMBL/GenBank/DDBJ databases">
        <authorList>
            <person name="Tran Van P."/>
        </authorList>
    </citation>
    <scope>NUCLEOTIDE SEQUENCE</scope>
</reference>
<proteinExistence type="predicted"/>
<feature type="domain" description="AMOP" evidence="8">
    <location>
        <begin position="1381"/>
        <end position="1533"/>
    </location>
</feature>
<evidence type="ECO:0000259" key="10">
    <source>
        <dbReference type="PROSITE" id="PS51233"/>
    </source>
</evidence>
<evidence type="ECO:0000256" key="3">
    <source>
        <dbReference type="ARBA" id="ARBA00022989"/>
    </source>
</evidence>
<dbReference type="Pfam" id="PF00094">
    <property type="entry name" value="VWD"/>
    <property type="match status" value="1"/>
</dbReference>
<dbReference type="OrthoDB" id="6019304at2759"/>
<dbReference type="SMART" id="SM00032">
    <property type="entry name" value="CCP"/>
    <property type="match status" value="1"/>
</dbReference>
<comment type="caution">
    <text evidence="6">Lacks conserved residue(s) required for the propagation of feature annotation.</text>
</comment>
<dbReference type="GO" id="GO:0016020">
    <property type="term" value="C:membrane"/>
    <property type="evidence" value="ECO:0007669"/>
    <property type="project" value="UniProtKB-SubCell"/>
</dbReference>
<dbReference type="CDD" id="cd00033">
    <property type="entry name" value="CCP"/>
    <property type="match status" value="1"/>
</dbReference>
<comment type="subcellular location">
    <subcellularLocation>
        <location evidence="1">Membrane</location>
    </subcellularLocation>
</comment>
<dbReference type="Pfam" id="PF00084">
    <property type="entry name" value="Sushi"/>
    <property type="match status" value="1"/>
</dbReference>